<dbReference type="RefSeq" id="WP_054019654.1">
    <property type="nucleotide sequence ID" value="NZ_BBYR01000025.1"/>
</dbReference>
<evidence type="ECO:0000313" key="5">
    <source>
        <dbReference type="Proteomes" id="UP000037660"/>
    </source>
</evidence>
<dbReference type="InterPro" id="IPR058627">
    <property type="entry name" value="MdtA-like_C"/>
</dbReference>
<sequence>MPALALGLALAAGLWWLRDGAEALAPGARIERTRLTLAEVRAGRYDDVILLRGQAAPTRSVFLDAVEGGRVERRLVEDGALVQAGQPLVVLANGSLQLEVIRSEAEVANQLNNLRTLEIQLERLRADNRRLMAEIEWQLQRVGARGERDAELARVGFVSPAVLRDGEDERRYLEQRRDITRASQRTDEALQGEQARLLRESAQRLQANLALARANLDALTVRAPVAGRLTGFDLTPGQSLARGQRLGQVDSTDAGRVLAPLDEFHLPRVAPGQSAELELDGRTWPLRLARIDPQVKAGQFQVELVFEGEPPAGLRRGQTVQPRLALGASGEALLLPAGAFLADGDGREVWVVDGDRAERRAVTLGRRNALQVEVLAGLRAGEQVIVSSTASFGERRRVQLTD</sequence>
<dbReference type="STRING" id="1547922.ISF6_1377"/>
<feature type="coiled-coil region" evidence="2">
    <location>
        <begin position="195"/>
        <end position="222"/>
    </location>
</feature>
<organism evidence="4 5">
    <name type="scientific">Piscinibacter sakaiensis</name>
    <name type="common">Ideonella sakaiensis</name>
    <dbReference type="NCBI Taxonomy" id="1547922"/>
    <lineage>
        <taxon>Bacteria</taxon>
        <taxon>Pseudomonadati</taxon>
        <taxon>Pseudomonadota</taxon>
        <taxon>Betaproteobacteria</taxon>
        <taxon>Burkholderiales</taxon>
        <taxon>Sphaerotilaceae</taxon>
        <taxon>Piscinibacter</taxon>
    </lineage>
</organism>
<reference evidence="4 5" key="2">
    <citation type="journal article" date="2016" name="Science">
        <title>A bacterium that degrades and assimilates poly(ethylene terephthalate).</title>
        <authorList>
            <person name="Yoshida S."/>
            <person name="Hiraga K."/>
            <person name="Takehana T."/>
            <person name="Taniguchi I."/>
            <person name="Yamaji H."/>
            <person name="Maeda Y."/>
            <person name="Toyohara K."/>
            <person name="Miyamoto K."/>
            <person name="Kimura Y."/>
            <person name="Oda K."/>
        </authorList>
    </citation>
    <scope>NUCLEOTIDE SEQUENCE [LARGE SCALE GENOMIC DNA]</scope>
    <source>
        <strain evidence="5">NBRC 110686 / TISTR 2288 / 201-F6</strain>
    </source>
</reference>
<dbReference type="AlphaFoldDB" id="A0A0K8NZ64"/>
<dbReference type="Gene3D" id="2.40.30.170">
    <property type="match status" value="1"/>
</dbReference>
<comment type="caution">
    <text evidence="4">The sequence shown here is derived from an EMBL/GenBank/DDBJ whole genome shotgun (WGS) entry which is preliminary data.</text>
</comment>
<dbReference type="PANTHER" id="PTHR30469:SF15">
    <property type="entry name" value="HLYD FAMILY OF SECRETION PROTEINS"/>
    <property type="match status" value="1"/>
</dbReference>
<dbReference type="OrthoDB" id="9806939at2"/>
<keyword evidence="2" id="KW-0175">Coiled coil</keyword>
<dbReference type="InterPro" id="IPR006143">
    <property type="entry name" value="RND_pump_MFP"/>
</dbReference>
<dbReference type="EMBL" id="BBYR01000025">
    <property type="protein sequence ID" value="GAP35604.1"/>
    <property type="molecule type" value="Genomic_DNA"/>
</dbReference>
<reference evidence="5" key="1">
    <citation type="submission" date="2015-07" db="EMBL/GenBank/DDBJ databases">
        <title>Discovery of a poly(ethylene terephthalate assimilation.</title>
        <authorList>
            <person name="Yoshida S."/>
            <person name="Hiraga K."/>
            <person name="Takehana T."/>
            <person name="Taniguchi I."/>
            <person name="Yamaji H."/>
            <person name="Maeda Y."/>
            <person name="Toyohara K."/>
            <person name="Miyamoto K."/>
            <person name="Kimura Y."/>
            <person name="Oda K."/>
        </authorList>
    </citation>
    <scope>NUCLEOTIDE SEQUENCE [LARGE SCALE GENOMIC DNA]</scope>
    <source>
        <strain evidence="5">NBRC 110686 / TISTR 2288 / 201-F6</strain>
    </source>
</reference>
<dbReference type="Gene3D" id="2.40.50.100">
    <property type="match status" value="1"/>
</dbReference>
<dbReference type="SUPFAM" id="SSF111369">
    <property type="entry name" value="HlyD-like secretion proteins"/>
    <property type="match status" value="1"/>
</dbReference>
<feature type="domain" description="Multidrug resistance protein MdtA-like C-terminal permuted SH3" evidence="3">
    <location>
        <begin position="332"/>
        <end position="387"/>
    </location>
</feature>
<dbReference type="GO" id="GO:1990281">
    <property type="term" value="C:efflux pump complex"/>
    <property type="evidence" value="ECO:0007669"/>
    <property type="project" value="TreeGrafter"/>
</dbReference>
<dbReference type="GO" id="GO:0015562">
    <property type="term" value="F:efflux transmembrane transporter activity"/>
    <property type="evidence" value="ECO:0007669"/>
    <property type="project" value="TreeGrafter"/>
</dbReference>
<dbReference type="Pfam" id="PF25967">
    <property type="entry name" value="RND-MFP_C"/>
    <property type="match status" value="1"/>
</dbReference>
<proteinExistence type="inferred from homology"/>
<evidence type="ECO:0000313" key="4">
    <source>
        <dbReference type="EMBL" id="GAP35604.1"/>
    </source>
</evidence>
<name>A0A0K8NZ64_PISS1</name>
<evidence type="ECO:0000256" key="2">
    <source>
        <dbReference type="SAM" id="Coils"/>
    </source>
</evidence>
<dbReference type="PANTHER" id="PTHR30469">
    <property type="entry name" value="MULTIDRUG RESISTANCE PROTEIN MDTA"/>
    <property type="match status" value="1"/>
</dbReference>
<keyword evidence="5" id="KW-1185">Reference proteome</keyword>
<comment type="similarity">
    <text evidence="1">Belongs to the membrane fusion protein (MFP) (TC 8.A.1) family.</text>
</comment>
<dbReference type="Gene3D" id="2.40.420.20">
    <property type="match status" value="1"/>
</dbReference>
<evidence type="ECO:0000259" key="3">
    <source>
        <dbReference type="Pfam" id="PF25967"/>
    </source>
</evidence>
<gene>
    <name evidence="4" type="ORF">ISF6_1377</name>
</gene>
<feature type="coiled-coil region" evidence="2">
    <location>
        <begin position="100"/>
        <end position="141"/>
    </location>
</feature>
<dbReference type="Gene3D" id="1.10.287.470">
    <property type="entry name" value="Helix hairpin bin"/>
    <property type="match status" value="1"/>
</dbReference>
<protein>
    <recommendedName>
        <fullName evidence="3">Multidrug resistance protein MdtA-like C-terminal permuted SH3 domain-containing protein</fullName>
    </recommendedName>
</protein>
<accession>A0A0K8NZ64</accession>
<dbReference type="NCBIfam" id="TIGR01730">
    <property type="entry name" value="RND_mfp"/>
    <property type="match status" value="1"/>
</dbReference>
<evidence type="ECO:0000256" key="1">
    <source>
        <dbReference type="ARBA" id="ARBA00009477"/>
    </source>
</evidence>
<dbReference type="Proteomes" id="UP000037660">
    <property type="component" value="Unassembled WGS sequence"/>
</dbReference>